<keyword evidence="2" id="KW-1185">Reference proteome</keyword>
<dbReference type="AlphaFoldDB" id="A0A917S3M3"/>
<protein>
    <submittedName>
        <fullName evidence="1">Uncharacterized protein</fullName>
    </submittedName>
</protein>
<evidence type="ECO:0000313" key="2">
    <source>
        <dbReference type="Proteomes" id="UP000654670"/>
    </source>
</evidence>
<accession>A0A917S3M3</accession>
<evidence type="ECO:0000313" key="1">
    <source>
        <dbReference type="EMBL" id="GGL55204.1"/>
    </source>
</evidence>
<organism evidence="1 2">
    <name type="scientific">Sporolactobacillus putidus</name>
    <dbReference type="NCBI Taxonomy" id="492735"/>
    <lineage>
        <taxon>Bacteria</taxon>
        <taxon>Bacillati</taxon>
        <taxon>Bacillota</taxon>
        <taxon>Bacilli</taxon>
        <taxon>Bacillales</taxon>
        <taxon>Sporolactobacillaceae</taxon>
        <taxon>Sporolactobacillus</taxon>
    </lineage>
</organism>
<gene>
    <name evidence="1" type="ORF">GCM10007968_19130</name>
</gene>
<reference evidence="1" key="2">
    <citation type="submission" date="2020-09" db="EMBL/GenBank/DDBJ databases">
        <authorList>
            <person name="Sun Q."/>
            <person name="Ohkuma M."/>
        </authorList>
    </citation>
    <scope>NUCLEOTIDE SEQUENCE</scope>
    <source>
        <strain evidence="1">JCM 15325</strain>
    </source>
</reference>
<reference evidence="1" key="1">
    <citation type="journal article" date="2014" name="Int. J. Syst. Evol. Microbiol.">
        <title>Complete genome sequence of Corynebacterium casei LMG S-19264T (=DSM 44701T), isolated from a smear-ripened cheese.</title>
        <authorList>
            <consortium name="US DOE Joint Genome Institute (JGI-PGF)"/>
            <person name="Walter F."/>
            <person name="Albersmeier A."/>
            <person name="Kalinowski J."/>
            <person name="Ruckert C."/>
        </authorList>
    </citation>
    <scope>NUCLEOTIDE SEQUENCE</scope>
    <source>
        <strain evidence="1">JCM 15325</strain>
    </source>
</reference>
<dbReference type="Proteomes" id="UP000654670">
    <property type="component" value="Unassembled WGS sequence"/>
</dbReference>
<sequence>MRDATTADTRALEARLSTCPVTYSKKYVNPIDMSGTGPHSRKTQPKKSSGAFLYRLIRIAAGTRKLSIIDEQERHI</sequence>
<name>A0A917S3M3_9BACL</name>
<dbReference type="EMBL" id="BMOK01000007">
    <property type="protein sequence ID" value="GGL55204.1"/>
    <property type="molecule type" value="Genomic_DNA"/>
</dbReference>
<proteinExistence type="predicted"/>
<comment type="caution">
    <text evidence="1">The sequence shown here is derived from an EMBL/GenBank/DDBJ whole genome shotgun (WGS) entry which is preliminary data.</text>
</comment>